<reference evidence="1" key="1">
    <citation type="submission" date="2012-04" db="EMBL/GenBank/DDBJ databases">
        <title>Finished genome of Dactylococcopsis salina PCC 8305.</title>
        <authorList>
            <consortium name="US DOE Joint Genome Institute"/>
            <person name="Gugger M."/>
            <person name="Coursin T."/>
            <person name="Rippka R."/>
            <person name="Tandeau De Marsac N."/>
            <person name="Huntemann M."/>
            <person name="Wei C.-L."/>
            <person name="Han J."/>
            <person name="Detter J.C."/>
            <person name="Han C."/>
            <person name="Tapia R."/>
            <person name="Daligault H."/>
            <person name="Chen A."/>
            <person name="Krypides N."/>
            <person name="Mavromatis K."/>
            <person name="Markowitz V."/>
            <person name="Szeto E."/>
            <person name="Ivanova N."/>
            <person name="Ovchinnikova G."/>
            <person name="Pagani I."/>
            <person name="Pati A."/>
            <person name="Goodwin L."/>
            <person name="Peters L."/>
            <person name="Pitluck S."/>
            <person name="Woyke T."/>
            <person name="Kerfeld C."/>
        </authorList>
    </citation>
    <scope>NUCLEOTIDE SEQUENCE [LARGE SCALE GENOMIC DNA]</scope>
    <source>
        <strain evidence="1">PCC 8305</strain>
    </source>
</reference>
<dbReference type="AlphaFoldDB" id="K9YUT5"/>
<dbReference type="KEGG" id="dsl:Dacsa_1177"/>
<dbReference type="eggNOG" id="COG4636">
    <property type="taxonomic scope" value="Bacteria"/>
</dbReference>
<dbReference type="HOGENOM" id="CLU_3215213_0_0_3"/>
<gene>
    <name evidence="1" type="ORF">Dacsa_1177</name>
</gene>
<dbReference type="RefSeq" id="WP_015228887.1">
    <property type="nucleotide sequence ID" value="NC_019780.1"/>
</dbReference>
<proteinExistence type="predicted"/>
<dbReference type="Proteomes" id="UP000010482">
    <property type="component" value="Chromosome"/>
</dbReference>
<name>K9YUT5_DACS8</name>
<evidence type="ECO:0000313" key="1">
    <source>
        <dbReference type="EMBL" id="AFZ49878.1"/>
    </source>
</evidence>
<dbReference type="EMBL" id="CP003944">
    <property type="protein sequence ID" value="AFZ49878.1"/>
    <property type="molecule type" value="Genomic_DNA"/>
</dbReference>
<sequence>MLTLNVQTIDLTDEQFYQLAISNPEIPMERSSKGELIIMNPVNE</sequence>
<evidence type="ECO:0000313" key="2">
    <source>
        <dbReference type="Proteomes" id="UP000010482"/>
    </source>
</evidence>
<organism evidence="1 2">
    <name type="scientific">Dactylococcopsis salina (strain PCC 8305)</name>
    <name type="common">Myxobactron salinum</name>
    <dbReference type="NCBI Taxonomy" id="13035"/>
    <lineage>
        <taxon>Bacteria</taxon>
        <taxon>Bacillati</taxon>
        <taxon>Cyanobacteriota</taxon>
        <taxon>Cyanophyceae</taxon>
        <taxon>Nodosilineales</taxon>
        <taxon>Cymatolegaceae</taxon>
        <taxon>Dactylococcopsis</taxon>
    </lineage>
</organism>
<keyword evidence="2" id="KW-1185">Reference proteome</keyword>
<accession>K9YUT5</accession>
<protein>
    <submittedName>
        <fullName evidence="1">Uncharacterized protein</fullName>
    </submittedName>
</protein>